<dbReference type="Pfam" id="PF00084">
    <property type="entry name" value="Sushi"/>
    <property type="match status" value="2"/>
</dbReference>
<feature type="disulfide bond" evidence="3">
    <location>
        <begin position="927"/>
        <end position="937"/>
    </location>
</feature>
<dbReference type="Pfam" id="PF00090">
    <property type="entry name" value="TSP_1"/>
    <property type="match status" value="1"/>
</dbReference>
<keyword evidence="4" id="KW-0768">Sushi</keyword>
<dbReference type="SUPFAM" id="SSF49899">
    <property type="entry name" value="Concanavalin A-like lectins/glucanases"/>
    <property type="match status" value="1"/>
</dbReference>
<evidence type="ECO:0000256" key="1">
    <source>
        <dbReference type="ARBA" id="ARBA00022737"/>
    </source>
</evidence>
<evidence type="ECO:0000256" key="3">
    <source>
        <dbReference type="PROSITE-ProRule" id="PRU00076"/>
    </source>
</evidence>
<dbReference type="PROSITE" id="PS50026">
    <property type="entry name" value="EGF_3"/>
    <property type="match status" value="2"/>
</dbReference>
<dbReference type="InterPro" id="IPR000742">
    <property type="entry name" value="EGF"/>
</dbReference>
<dbReference type="InterPro" id="IPR003410">
    <property type="entry name" value="HYR_dom"/>
</dbReference>
<sequence>MESGKYDRQTFRCEEGVWKRDFGTRSDLTIRPGRQKRFFWFFVVAIVTCIAFCGGGGSQQSQTQMGAPPSLTCCGGFSSGQSFLGSVDGTTYYMTYTVKDKHGRKDSCGFSFTVFYHACTEPTPSFTRIKHTCTNGLLYGSECTFQCNEGYMIQSGMSHTATCGIINGNSVKWTALPECQKRKCPTPSSPDNGQIICSNSMHEFGTMCFFSCNNGFRLSGAPFSYCTSNGVWSGTAANVICKDDEPPEITCSSHVFYAETGKSTAQVYWTEPVVNDNVDRSLKAEKRSTINQGDSLPEGTYHIAYQATDSAGNFHRILSQCSVFIQVQVIKCASGPTDGLSDTRFMRYNCSNTMYSNGVQCRVFCDLNFDLNGSDTLTCMRDERAGMGVWKWNGSIEPHCNVVRCPLLKPPAHGALTYDTVNARHIYIMLCQSGYDSPVVGSAFTGRLDCRDSGKWYPLDKFPDCIVPMWGDMVLPCELIYDGKCETETTKETIKKAVLKYLNDTKKAIDDSICPGKNCRAENVKVECGSRKRREEDKEHGLTKRQTSYVQVTFEIATQFDLTNSTESLAYNESFPLLRAVGNRIKADVGEGKLDVAGFTIAEDGFQTSRSPNLKCPSALKKDGFKCKPCPKGTYMNTTTGNCELCNIGEYNEEDGRAECDLCPAYHSTLNYGSKHQADCTPWCDKGFVSETTMVPCFPCPLGSYQPKPGTSVCMKCPVGHTTPSTNSTSVTQCKVFDLKVNNLNGNHLIGQFNSDFTLSIMSVSLWTKRDGDKTGELIIKVGDASGDIIAIRLAEPVTVESGTLSSTTALSQSSKRWHHLLVELDFSSNVLTVFVNGVEVAEIAGLVSTSIKSGNVSLSSSNVSGVTISGLTIYPRKLLVEEIADFSSWCTLNSTGTLFSMTDTVQHIIDGLVIITETSCDPFDECATAPCGNHTCVNGIGTFTCVCSGEWNGTRCEVPPNFCLNHGCKHGLCVPGNGKYTCNCTDFYTGSDCSIPPLNGGWSSWSDWTACDVTCGGGTHSRQRLCVNPPPGPGGLSCDGDDNEIEECNTNKCPECEPLKRSIGTRPKCENDPNTADKFCTVSCDPGKTFPEGQQPYSKYKCGRTTGYTWQPFGKVPDCMDYISPFKVEAQVNAEITQNTTTKNNEDIENDVSKKTNTMPCIDGMTCKVTVSISGSQNRRKRSTRTSIRLSYTMELPSLPNLDMAGYEQNATVSPDLQTLKDAFSAVEEQYTFFLDNAKTILNGTVDGVQYTVDPDTIEAFIGAYCNPGFSGSNGFCVECPSGTHEVDAMCQSCDVGTYQSFTGQTTCEPCPTGYTTATYMATSSEECNVRIATTAHGDDMKQEKSDSKTVAIASSISSVVVVAGVIIIGAFCYKRFRKQARIARSKSLASLNMVRPEVVGSMTQFQMHLRGAEQANVRYNRENSIGCNTPSPSN</sequence>
<comment type="caution">
    <text evidence="3">Lacks conserved residue(s) required for the propagation of feature annotation.</text>
</comment>
<accession>A0A9D4F4M1</accession>
<dbReference type="InterPro" id="IPR013320">
    <property type="entry name" value="ConA-like_dom_sf"/>
</dbReference>
<dbReference type="InterPro" id="IPR000152">
    <property type="entry name" value="EGF-type_Asp/Asn_hydroxyl_site"/>
</dbReference>
<dbReference type="PANTHER" id="PTHR46343">
    <property type="entry name" value="HYR DOMAIN-CONTAINING PROTEIN"/>
    <property type="match status" value="1"/>
</dbReference>
<dbReference type="Pfam" id="PF07699">
    <property type="entry name" value="Ephrin_rec_like"/>
    <property type="match status" value="3"/>
</dbReference>
<dbReference type="Gene3D" id="2.10.50.10">
    <property type="entry name" value="Tumor Necrosis Factor Receptor, subunit A, domain 2"/>
    <property type="match status" value="3"/>
</dbReference>
<dbReference type="Gene3D" id="2.60.120.200">
    <property type="match status" value="1"/>
</dbReference>
<evidence type="ECO:0008006" key="11">
    <source>
        <dbReference type="Google" id="ProtNLM"/>
    </source>
</evidence>
<evidence type="ECO:0000256" key="5">
    <source>
        <dbReference type="SAM" id="Phobius"/>
    </source>
</evidence>
<comment type="caution">
    <text evidence="9">The sequence shown here is derived from an EMBL/GenBank/DDBJ whole genome shotgun (WGS) entry which is preliminary data.</text>
</comment>
<dbReference type="InterPro" id="IPR011641">
    <property type="entry name" value="Tyr-kin_ephrin_A/B_rcpt-like"/>
</dbReference>
<dbReference type="InterPro" id="IPR000436">
    <property type="entry name" value="Sushi_SCR_CCP_dom"/>
</dbReference>
<dbReference type="SMART" id="SM00181">
    <property type="entry name" value="EGF"/>
    <property type="match status" value="3"/>
</dbReference>
<dbReference type="PROSITE" id="PS50092">
    <property type="entry name" value="TSP1"/>
    <property type="match status" value="1"/>
</dbReference>
<organism evidence="9 10">
    <name type="scientific">Dreissena polymorpha</name>
    <name type="common">Zebra mussel</name>
    <name type="synonym">Mytilus polymorpha</name>
    <dbReference type="NCBI Taxonomy" id="45954"/>
    <lineage>
        <taxon>Eukaryota</taxon>
        <taxon>Metazoa</taxon>
        <taxon>Spiralia</taxon>
        <taxon>Lophotrochozoa</taxon>
        <taxon>Mollusca</taxon>
        <taxon>Bivalvia</taxon>
        <taxon>Autobranchia</taxon>
        <taxon>Heteroconchia</taxon>
        <taxon>Euheterodonta</taxon>
        <taxon>Imparidentia</taxon>
        <taxon>Neoheterodontei</taxon>
        <taxon>Myida</taxon>
        <taxon>Dreissenoidea</taxon>
        <taxon>Dreissenidae</taxon>
        <taxon>Dreissena</taxon>
    </lineage>
</organism>
<keyword evidence="5" id="KW-0812">Transmembrane</keyword>
<feature type="transmembrane region" description="Helical" evidence="5">
    <location>
        <begin position="1352"/>
        <end position="1375"/>
    </location>
</feature>
<evidence type="ECO:0000259" key="7">
    <source>
        <dbReference type="PROSITE" id="PS50825"/>
    </source>
</evidence>
<dbReference type="SUPFAM" id="SSF82895">
    <property type="entry name" value="TSP-1 type 1 repeat"/>
    <property type="match status" value="1"/>
</dbReference>
<dbReference type="InterPro" id="IPR001881">
    <property type="entry name" value="EGF-like_Ca-bd_dom"/>
</dbReference>
<dbReference type="SUPFAM" id="SSF57184">
    <property type="entry name" value="Growth factor receptor domain"/>
    <property type="match status" value="2"/>
</dbReference>
<dbReference type="PANTHER" id="PTHR46343:SF2">
    <property type="entry name" value="SUSHI_VON WILLEBRAND FACTOR TYPE A_EGF_PENTRAXIN DOMAIN-CONTAINING 1"/>
    <property type="match status" value="1"/>
</dbReference>
<dbReference type="SMART" id="SM00032">
    <property type="entry name" value="CCP"/>
    <property type="match status" value="4"/>
</dbReference>
<dbReference type="Gene3D" id="2.10.25.10">
    <property type="entry name" value="Laminin"/>
    <property type="match status" value="1"/>
</dbReference>
<dbReference type="PROSITE" id="PS00022">
    <property type="entry name" value="EGF_1"/>
    <property type="match status" value="2"/>
</dbReference>
<feature type="transmembrane region" description="Helical" evidence="5">
    <location>
        <begin position="38"/>
        <end position="57"/>
    </location>
</feature>
<proteinExistence type="predicted"/>
<gene>
    <name evidence="9" type="ORF">DPMN_144716</name>
</gene>
<protein>
    <recommendedName>
        <fullName evidence="11">Sushi, von Willebrand factor type A, EGF and pentraxin domain-containing protein 1-like</fullName>
    </recommendedName>
</protein>
<dbReference type="CDD" id="cd00033">
    <property type="entry name" value="CCP"/>
    <property type="match status" value="1"/>
</dbReference>
<feature type="disulfide bond" evidence="3">
    <location>
        <begin position="948"/>
        <end position="957"/>
    </location>
</feature>
<feature type="disulfide bond" evidence="3">
    <location>
        <begin position="964"/>
        <end position="974"/>
    </location>
</feature>
<feature type="domain" description="HYR" evidence="7">
    <location>
        <begin position="242"/>
        <end position="329"/>
    </location>
</feature>
<evidence type="ECO:0000259" key="6">
    <source>
        <dbReference type="PROSITE" id="PS50026"/>
    </source>
</evidence>
<reference evidence="9" key="2">
    <citation type="submission" date="2020-11" db="EMBL/GenBank/DDBJ databases">
        <authorList>
            <person name="McCartney M.A."/>
            <person name="Auch B."/>
            <person name="Kono T."/>
            <person name="Mallez S."/>
            <person name="Becker A."/>
            <person name="Gohl D.M."/>
            <person name="Silverstein K.A.T."/>
            <person name="Koren S."/>
            <person name="Bechman K.B."/>
            <person name="Herman A."/>
            <person name="Abrahante J.E."/>
            <person name="Garbe J."/>
        </authorList>
    </citation>
    <scope>NUCLEOTIDE SEQUENCE</scope>
    <source>
        <strain evidence="9">Duluth1</strain>
        <tissue evidence="9">Whole animal</tissue>
    </source>
</reference>
<keyword evidence="5" id="KW-0472">Membrane</keyword>
<evidence type="ECO:0000313" key="9">
    <source>
        <dbReference type="EMBL" id="KAH3791234.1"/>
    </source>
</evidence>
<dbReference type="FunFam" id="2.20.100.10:FF:000007">
    <property type="entry name" value="Thrombospondin 1"/>
    <property type="match status" value="1"/>
</dbReference>
<dbReference type="InterPro" id="IPR035976">
    <property type="entry name" value="Sushi/SCR/CCP_sf"/>
</dbReference>
<feature type="disulfide bond" evidence="3">
    <location>
        <begin position="985"/>
        <end position="994"/>
    </location>
</feature>
<dbReference type="PROSITE" id="PS50825">
    <property type="entry name" value="HYR"/>
    <property type="match status" value="1"/>
</dbReference>
<dbReference type="InterPro" id="IPR000884">
    <property type="entry name" value="TSP1_rpt"/>
</dbReference>
<evidence type="ECO:0000313" key="10">
    <source>
        <dbReference type="Proteomes" id="UP000828390"/>
    </source>
</evidence>
<dbReference type="SMART" id="SM01411">
    <property type="entry name" value="Ephrin_rec_like"/>
    <property type="match status" value="3"/>
</dbReference>
<feature type="domain" description="Sushi" evidence="8">
    <location>
        <begin position="182"/>
        <end position="243"/>
    </location>
</feature>
<dbReference type="CDD" id="cd00054">
    <property type="entry name" value="EGF_CA"/>
    <property type="match status" value="1"/>
</dbReference>
<dbReference type="SMART" id="SM00179">
    <property type="entry name" value="EGF_CA"/>
    <property type="match status" value="2"/>
</dbReference>
<evidence type="ECO:0000256" key="2">
    <source>
        <dbReference type="ARBA" id="ARBA00023157"/>
    </source>
</evidence>
<feature type="domain" description="EGF-like" evidence="6">
    <location>
        <begin position="960"/>
        <end position="995"/>
    </location>
</feature>
<dbReference type="PROSITE" id="PS50923">
    <property type="entry name" value="SUSHI"/>
    <property type="match status" value="3"/>
</dbReference>
<feature type="domain" description="Sushi" evidence="8">
    <location>
        <begin position="330"/>
        <end position="402"/>
    </location>
</feature>
<dbReference type="Proteomes" id="UP000828390">
    <property type="component" value="Unassembled WGS sequence"/>
</dbReference>
<name>A0A9D4F4M1_DREPO</name>
<dbReference type="Gene3D" id="2.10.70.10">
    <property type="entry name" value="Complement Module, domain 1"/>
    <property type="match status" value="3"/>
</dbReference>
<dbReference type="SMART" id="SM00209">
    <property type="entry name" value="TSP1"/>
    <property type="match status" value="1"/>
</dbReference>
<dbReference type="SUPFAM" id="SSF57535">
    <property type="entry name" value="Complement control module/SCR domain"/>
    <property type="match status" value="3"/>
</dbReference>
<feature type="domain" description="EGF-like" evidence="6">
    <location>
        <begin position="923"/>
        <end position="958"/>
    </location>
</feature>
<keyword evidence="3" id="KW-0245">EGF-like domain</keyword>
<dbReference type="InterPro" id="IPR043555">
    <property type="entry name" value="SRPX-like"/>
</dbReference>
<reference evidence="9" key="1">
    <citation type="journal article" date="2019" name="bioRxiv">
        <title>The Genome of the Zebra Mussel, Dreissena polymorpha: A Resource for Invasive Species Research.</title>
        <authorList>
            <person name="McCartney M.A."/>
            <person name="Auch B."/>
            <person name="Kono T."/>
            <person name="Mallez S."/>
            <person name="Zhang Y."/>
            <person name="Obille A."/>
            <person name="Becker A."/>
            <person name="Abrahante J.E."/>
            <person name="Garbe J."/>
            <person name="Badalamenti J.P."/>
            <person name="Herman A."/>
            <person name="Mangelson H."/>
            <person name="Liachko I."/>
            <person name="Sullivan S."/>
            <person name="Sone E.D."/>
            <person name="Koren S."/>
            <person name="Silverstein K.A.T."/>
            <person name="Beckman K.B."/>
            <person name="Gohl D.M."/>
        </authorList>
    </citation>
    <scope>NUCLEOTIDE SEQUENCE</scope>
    <source>
        <strain evidence="9">Duluth1</strain>
        <tissue evidence="9">Whole animal</tissue>
    </source>
</reference>
<keyword evidence="5" id="KW-1133">Transmembrane helix</keyword>
<dbReference type="Pfam" id="PF02494">
    <property type="entry name" value="HYR"/>
    <property type="match status" value="1"/>
</dbReference>
<keyword evidence="2 3" id="KW-1015">Disulfide bond</keyword>
<dbReference type="SUPFAM" id="SSF57196">
    <property type="entry name" value="EGF/Laminin"/>
    <property type="match status" value="2"/>
</dbReference>
<evidence type="ECO:0000259" key="8">
    <source>
        <dbReference type="PROSITE" id="PS50923"/>
    </source>
</evidence>
<dbReference type="InterPro" id="IPR009030">
    <property type="entry name" value="Growth_fac_rcpt_cys_sf"/>
</dbReference>
<dbReference type="GO" id="GO:0005509">
    <property type="term" value="F:calcium ion binding"/>
    <property type="evidence" value="ECO:0007669"/>
    <property type="project" value="InterPro"/>
</dbReference>
<dbReference type="Pfam" id="PF13385">
    <property type="entry name" value="Laminin_G_3"/>
    <property type="match status" value="1"/>
</dbReference>
<keyword evidence="10" id="KW-1185">Reference proteome</keyword>
<evidence type="ECO:0000256" key="4">
    <source>
        <dbReference type="PROSITE-ProRule" id="PRU00302"/>
    </source>
</evidence>
<dbReference type="Gene3D" id="2.20.100.10">
    <property type="entry name" value="Thrombospondin type-1 (TSP1) repeat"/>
    <property type="match status" value="1"/>
</dbReference>
<keyword evidence="1" id="KW-0677">Repeat</keyword>
<feature type="domain" description="Sushi" evidence="8">
    <location>
        <begin position="117"/>
        <end position="181"/>
    </location>
</feature>
<dbReference type="InterPro" id="IPR036383">
    <property type="entry name" value="TSP1_rpt_sf"/>
</dbReference>
<dbReference type="EMBL" id="JAIWYP010000007">
    <property type="protein sequence ID" value="KAH3791234.1"/>
    <property type="molecule type" value="Genomic_DNA"/>
</dbReference>
<dbReference type="PROSITE" id="PS00010">
    <property type="entry name" value="ASX_HYDROXYL"/>
    <property type="match status" value="1"/>
</dbReference>